<dbReference type="EMBL" id="JAGMUV010000007">
    <property type="protein sequence ID" value="KAH7148780.1"/>
    <property type="molecule type" value="Genomic_DNA"/>
</dbReference>
<evidence type="ECO:0000256" key="1">
    <source>
        <dbReference type="SAM" id="MobiDB-lite"/>
    </source>
</evidence>
<dbReference type="Proteomes" id="UP000738349">
    <property type="component" value="Unassembled WGS sequence"/>
</dbReference>
<feature type="compositionally biased region" description="Low complexity" evidence="1">
    <location>
        <begin position="61"/>
        <end position="91"/>
    </location>
</feature>
<evidence type="ECO:0000313" key="2">
    <source>
        <dbReference type="EMBL" id="KAH7148780.1"/>
    </source>
</evidence>
<organism evidence="2 3">
    <name type="scientific">Dactylonectria macrodidyma</name>
    <dbReference type="NCBI Taxonomy" id="307937"/>
    <lineage>
        <taxon>Eukaryota</taxon>
        <taxon>Fungi</taxon>
        <taxon>Dikarya</taxon>
        <taxon>Ascomycota</taxon>
        <taxon>Pezizomycotina</taxon>
        <taxon>Sordariomycetes</taxon>
        <taxon>Hypocreomycetidae</taxon>
        <taxon>Hypocreales</taxon>
        <taxon>Nectriaceae</taxon>
        <taxon>Dactylonectria</taxon>
    </lineage>
</organism>
<name>A0A9P9EVS5_9HYPO</name>
<accession>A0A9P9EVS5</accession>
<feature type="compositionally biased region" description="Low complexity" evidence="1">
    <location>
        <begin position="211"/>
        <end position="221"/>
    </location>
</feature>
<proteinExistence type="predicted"/>
<dbReference type="AlphaFoldDB" id="A0A9P9EVS5"/>
<dbReference type="OrthoDB" id="5279705at2759"/>
<evidence type="ECO:0000313" key="3">
    <source>
        <dbReference type="Proteomes" id="UP000738349"/>
    </source>
</evidence>
<comment type="caution">
    <text evidence="2">The sequence shown here is derived from an EMBL/GenBank/DDBJ whole genome shotgun (WGS) entry which is preliminary data.</text>
</comment>
<feature type="region of interest" description="Disordered" evidence="1">
    <location>
        <begin position="206"/>
        <end position="226"/>
    </location>
</feature>
<feature type="region of interest" description="Disordered" evidence="1">
    <location>
        <begin position="240"/>
        <end position="264"/>
    </location>
</feature>
<keyword evidence="3" id="KW-1185">Reference proteome</keyword>
<sequence>MDSLSHTSPHHSIRPISCNNTRSILYLWSMTQQYNKRTTDKMMSFAPAPIFSWDHRPAVPSPLSSSPIRASSPLSPIDRNTLPQRQIQSSPIQPPKFKFASRPTRPNPVIRKREDVQEGRRKLFLQNVRQKSEEKSWQRRDIEGQLLKSSWLADQGQLTRDAPEFSEADIEDAMLFEQEELDIPEEDDMMVDETMEEDELEAMFASYEEQSTPSSRRPPSTIMSDDDYDDIFAELVSQEQHQPVFHHGSSDQMDINGDDDEMIC</sequence>
<gene>
    <name evidence="2" type="ORF">EDB81DRAFT_883184</name>
</gene>
<protein>
    <submittedName>
        <fullName evidence="2">Uncharacterized protein</fullName>
    </submittedName>
</protein>
<feature type="region of interest" description="Disordered" evidence="1">
    <location>
        <begin position="61"/>
        <end position="107"/>
    </location>
</feature>
<reference evidence="2" key="1">
    <citation type="journal article" date="2021" name="Nat. Commun.">
        <title>Genetic determinants of endophytism in the Arabidopsis root mycobiome.</title>
        <authorList>
            <person name="Mesny F."/>
            <person name="Miyauchi S."/>
            <person name="Thiergart T."/>
            <person name="Pickel B."/>
            <person name="Atanasova L."/>
            <person name="Karlsson M."/>
            <person name="Huettel B."/>
            <person name="Barry K.W."/>
            <person name="Haridas S."/>
            <person name="Chen C."/>
            <person name="Bauer D."/>
            <person name="Andreopoulos W."/>
            <person name="Pangilinan J."/>
            <person name="LaButti K."/>
            <person name="Riley R."/>
            <person name="Lipzen A."/>
            <person name="Clum A."/>
            <person name="Drula E."/>
            <person name="Henrissat B."/>
            <person name="Kohler A."/>
            <person name="Grigoriev I.V."/>
            <person name="Martin F.M."/>
            <person name="Hacquard S."/>
        </authorList>
    </citation>
    <scope>NUCLEOTIDE SEQUENCE</scope>
    <source>
        <strain evidence="2">MPI-CAGE-AT-0147</strain>
    </source>
</reference>